<dbReference type="InterPro" id="IPR001763">
    <property type="entry name" value="Rhodanese-like_dom"/>
</dbReference>
<keyword evidence="3" id="KW-1185">Reference proteome</keyword>
<dbReference type="InterPro" id="IPR050229">
    <property type="entry name" value="GlpE_sulfurtransferase"/>
</dbReference>
<dbReference type="EMBL" id="CP098755">
    <property type="protein sequence ID" value="USG66908.1"/>
    <property type="molecule type" value="Genomic_DNA"/>
</dbReference>
<proteinExistence type="predicted"/>
<organism evidence="2 3">
    <name type="scientific">Brevibacillus ruminantium</name>
    <dbReference type="NCBI Taxonomy" id="2950604"/>
    <lineage>
        <taxon>Bacteria</taxon>
        <taxon>Bacillati</taxon>
        <taxon>Bacillota</taxon>
        <taxon>Bacilli</taxon>
        <taxon>Bacillales</taxon>
        <taxon>Paenibacillaceae</taxon>
        <taxon>Brevibacillus</taxon>
    </lineage>
</organism>
<evidence type="ECO:0000313" key="3">
    <source>
        <dbReference type="Proteomes" id="UP001056500"/>
    </source>
</evidence>
<dbReference type="SUPFAM" id="SSF52821">
    <property type="entry name" value="Rhodanese/Cell cycle control phosphatase"/>
    <property type="match status" value="1"/>
</dbReference>
<gene>
    <name evidence="2" type="ORF">NDK47_06320</name>
</gene>
<dbReference type="Gene3D" id="3.40.250.10">
    <property type="entry name" value="Rhodanese-like domain"/>
    <property type="match status" value="1"/>
</dbReference>
<accession>A0ABY4WL93</accession>
<name>A0ABY4WL93_9BACL</name>
<dbReference type="PANTHER" id="PTHR43031:SF17">
    <property type="entry name" value="SULFURTRANSFERASE YTWF-RELATED"/>
    <property type="match status" value="1"/>
</dbReference>
<dbReference type="RefSeq" id="WP_251874013.1">
    <property type="nucleotide sequence ID" value="NZ_CP098755.1"/>
</dbReference>
<protein>
    <submittedName>
        <fullName evidence="2">Rhodanese-like domain-containing protein</fullName>
    </submittedName>
</protein>
<dbReference type="InterPro" id="IPR036873">
    <property type="entry name" value="Rhodanese-like_dom_sf"/>
</dbReference>
<dbReference type="SMART" id="SM00450">
    <property type="entry name" value="RHOD"/>
    <property type="match status" value="1"/>
</dbReference>
<evidence type="ECO:0000313" key="2">
    <source>
        <dbReference type="EMBL" id="USG66908.1"/>
    </source>
</evidence>
<dbReference type="PROSITE" id="PS50206">
    <property type="entry name" value="RHODANESE_3"/>
    <property type="match status" value="1"/>
</dbReference>
<reference evidence="2" key="1">
    <citation type="submission" date="2022-06" db="EMBL/GenBank/DDBJ databases">
        <title>Genome sequencing of Brevibacillus sp. BB3-R1.</title>
        <authorList>
            <person name="Heo J."/>
            <person name="Lee D."/>
            <person name="Won M."/>
            <person name="Han B.-H."/>
            <person name="Hong S.-B."/>
            <person name="Kwon S.-W."/>
        </authorList>
    </citation>
    <scope>NUCLEOTIDE SEQUENCE</scope>
    <source>
        <strain evidence="2">BB3-R1</strain>
    </source>
</reference>
<feature type="domain" description="Rhodanese" evidence="1">
    <location>
        <begin position="40"/>
        <end position="124"/>
    </location>
</feature>
<evidence type="ECO:0000259" key="1">
    <source>
        <dbReference type="PROSITE" id="PS50206"/>
    </source>
</evidence>
<dbReference type="CDD" id="cd00158">
    <property type="entry name" value="RHOD"/>
    <property type="match status" value="1"/>
</dbReference>
<dbReference type="PANTHER" id="PTHR43031">
    <property type="entry name" value="FAD-DEPENDENT OXIDOREDUCTASE"/>
    <property type="match status" value="1"/>
</dbReference>
<dbReference type="Proteomes" id="UP001056500">
    <property type="component" value="Chromosome"/>
</dbReference>
<sequence>MDWIFYGLLAVVVLFFLKNMLPVKGLEQLSPDELKERLKKPGSYVLLDVREPFEYRRGHIPGFSNLPLGQLRQSCPNVDPSKHVILTCQSGMRSRQAAKILLKNGVKEVSHLQTGMSGWTGRVEVKR</sequence>
<dbReference type="Pfam" id="PF00581">
    <property type="entry name" value="Rhodanese"/>
    <property type="match status" value="1"/>
</dbReference>